<evidence type="ECO:0000256" key="1">
    <source>
        <dbReference type="ARBA" id="ARBA00001933"/>
    </source>
</evidence>
<comment type="caution">
    <text evidence="4">The sequence shown here is derived from an EMBL/GenBank/DDBJ whole genome shotgun (WGS) entry which is preliminary data.</text>
</comment>
<feature type="domain" description="Aminotransferase class I/classII large" evidence="3">
    <location>
        <begin position="43"/>
        <end position="210"/>
    </location>
</feature>
<dbReference type="STRING" id="329884.A0A4U0XEH0"/>
<comment type="cofactor">
    <cofactor evidence="1">
        <name>pyridoxal 5'-phosphate</name>
        <dbReference type="ChEBI" id="CHEBI:597326"/>
    </cofactor>
</comment>
<dbReference type="GO" id="GO:0030170">
    <property type="term" value="F:pyridoxal phosphate binding"/>
    <property type="evidence" value="ECO:0007669"/>
    <property type="project" value="InterPro"/>
</dbReference>
<dbReference type="EMBL" id="NAJQ01000245">
    <property type="protein sequence ID" value="TKA73948.1"/>
    <property type="molecule type" value="Genomic_DNA"/>
</dbReference>
<reference evidence="4 5" key="1">
    <citation type="submission" date="2017-03" db="EMBL/GenBank/DDBJ databases">
        <title>Genomes of endolithic fungi from Antarctica.</title>
        <authorList>
            <person name="Coleine C."/>
            <person name="Masonjones S."/>
            <person name="Stajich J.E."/>
        </authorList>
    </citation>
    <scope>NUCLEOTIDE SEQUENCE [LARGE SCALE GENOMIC DNA]</scope>
    <source>
        <strain evidence="4 5">CCFEE 5184</strain>
    </source>
</reference>
<dbReference type="Gene3D" id="3.40.640.10">
    <property type="entry name" value="Type I PLP-dependent aspartate aminotransferase-like (Major domain)"/>
    <property type="match status" value="2"/>
</dbReference>
<accession>A0A4U0XEH0</accession>
<dbReference type="OrthoDB" id="2382073at2759"/>
<dbReference type="PANTHER" id="PTHR13693">
    <property type="entry name" value="CLASS II AMINOTRANSFERASE/8-AMINO-7-OXONONANOATE SYNTHASE"/>
    <property type="match status" value="1"/>
</dbReference>
<organism evidence="4 5">
    <name type="scientific">Friedmanniomyces simplex</name>
    <dbReference type="NCBI Taxonomy" id="329884"/>
    <lineage>
        <taxon>Eukaryota</taxon>
        <taxon>Fungi</taxon>
        <taxon>Dikarya</taxon>
        <taxon>Ascomycota</taxon>
        <taxon>Pezizomycotina</taxon>
        <taxon>Dothideomycetes</taxon>
        <taxon>Dothideomycetidae</taxon>
        <taxon>Mycosphaerellales</taxon>
        <taxon>Teratosphaeriaceae</taxon>
        <taxon>Friedmanniomyces</taxon>
    </lineage>
</organism>
<gene>
    <name evidence="4" type="ORF">B0A55_05644</name>
</gene>
<evidence type="ECO:0000313" key="5">
    <source>
        <dbReference type="Proteomes" id="UP000309340"/>
    </source>
</evidence>
<evidence type="ECO:0000259" key="3">
    <source>
        <dbReference type="Pfam" id="PF00155"/>
    </source>
</evidence>
<evidence type="ECO:0000256" key="2">
    <source>
        <dbReference type="ARBA" id="ARBA00022679"/>
    </source>
</evidence>
<protein>
    <recommendedName>
        <fullName evidence="3">Aminotransferase class I/classII large domain-containing protein</fullName>
    </recommendedName>
</protein>
<sequence>MIIGGSFNYAGTYGMSADYDALHRECLNTLPIPGAASSLVERALQEAVAGFWSADCCFTTPTGYQSNILAFTAILDNDWVVLMDQKSHSSMSTAVYLANAGGRKKFKHNDMRDLERLLEEVHGRYANVIVAVEGLYSLDGDVPDLATLHTLKARYDFVLCCDEAHSFMLLGKTGRGCLEWWNDTHPDNTVPVDLIDIRTTTLSKAVGGLGGLKEKNYITLILNAQPTDSTAEVNPINLIERLLSLRRHLKGLTILLDSTPTLHNQNAISTSSTTTLHLLAAKLPARLLVFGSFYQSLGLNGAYLAGDKALVDELRYTGRGYVFTAAPAPYVMGMVAEALGRGCGRDGGGGMVGHG</sequence>
<dbReference type="InterPro" id="IPR015421">
    <property type="entry name" value="PyrdxlP-dep_Trfase_major"/>
</dbReference>
<keyword evidence="2" id="KW-0808">Transferase</keyword>
<dbReference type="InterPro" id="IPR015424">
    <property type="entry name" value="PyrdxlP-dep_Trfase"/>
</dbReference>
<dbReference type="SUPFAM" id="SSF53383">
    <property type="entry name" value="PLP-dependent transferases"/>
    <property type="match status" value="2"/>
</dbReference>
<dbReference type="GO" id="GO:0016740">
    <property type="term" value="F:transferase activity"/>
    <property type="evidence" value="ECO:0007669"/>
    <property type="project" value="UniProtKB-KW"/>
</dbReference>
<dbReference type="Proteomes" id="UP000309340">
    <property type="component" value="Unassembled WGS sequence"/>
</dbReference>
<evidence type="ECO:0000313" key="4">
    <source>
        <dbReference type="EMBL" id="TKA73948.1"/>
    </source>
</evidence>
<dbReference type="InterPro" id="IPR004839">
    <property type="entry name" value="Aminotransferase_I/II_large"/>
</dbReference>
<proteinExistence type="predicted"/>
<name>A0A4U0XEH0_9PEZI</name>
<dbReference type="AlphaFoldDB" id="A0A4U0XEH0"/>
<dbReference type="Pfam" id="PF00155">
    <property type="entry name" value="Aminotran_1_2"/>
    <property type="match status" value="1"/>
</dbReference>
<dbReference type="InterPro" id="IPR050087">
    <property type="entry name" value="AON_synthase_class-II"/>
</dbReference>
<keyword evidence="5" id="KW-1185">Reference proteome</keyword>